<dbReference type="AlphaFoldDB" id="A0A1C3K9Y8"/>
<dbReference type="Pfam" id="PF03661">
    <property type="entry name" value="TMEM33_Pom33"/>
    <property type="match status" value="1"/>
</dbReference>
<dbReference type="PANTHER" id="PTHR12703">
    <property type="entry name" value="TRANSMEMBRANE PROTEIN 33"/>
    <property type="match status" value="1"/>
</dbReference>
<feature type="transmembrane region" description="Helical" evidence="7">
    <location>
        <begin position="252"/>
        <end position="275"/>
    </location>
</feature>
<comment type="similarity">
    <text evidence="2">Belongs to the PER33/POM33 family.</text>
</comment>
<accession>A0A1D3JI94</accession>
<name>A0A1C3K9Y8_PLAMA</name>
<evidence type="ECO:0000256" key="2">
    <source>
        <dbReference type="ARBA" id="ARBA00007322"/>
    </source>
</evidence>
<keyword evidence="11" id="KW-1185">Reference proteome</keyword>
<dbReference type="OrthoDB" id="306953at2759"/>
<comment type="subcellular location">
    <subcellularLocation>
        <location evidence="1">Membrane</location>
        <topology evidence="1">Multi-pass membrane protein</topology>
    </subcellularLocation>
</comment>
<dbReference type="VEuPathDB" id="PlasmoDB:PmUG01_03015700"/>
<evidence type="ECO:0000256" key="6">
    <source>
        <dbReference type="SAM" id="MobiDB-lite"/>
    </source>
</evidence>
<evidence type="ECO:0000256" key="3">
    <source>
        <dbReference type="ARBA" id="ARBA00022692"/>
    </source>
</evidence>
<keyword evidence="5 7" id="KW-0472">Membrane</keyword>
<protein>
    <recommendedName>
        <fullName evidence="12">Secy-independent transporter protein</fullName>
    </recommendedName>
</protein>
<evidence type="ECO:0000313" key="10">
    <source>
        <dbReference type="Proteomes" id="UP000219799"/>
    </source>
</evidence>
<evidence type="ECO:0000313" key="9">
    <source>
        <dbReference type="EMBL" id="SBT86205.1"/>
    </source>
</evidence>
<gene>
    <name evidence="8" type="primary">PmlGA01_030007600</name>
    <name evidence="9" type="synonym">PmUG01_03015700</name>
    <name evidence="8" type="ORF">PMLGA01_030007600</name>
    <name evidence="9" type="ORF">PMUG01_03015700</name>
</gene>
<dbReference type="InterPro" id="IPR005344">
    <property type="entry name" value="TMEM33/Pom33"/>
</dbReference>
<dbReference type="GO" id="GO:0016020">
    <property type="term" value="C:membrane"/>
    <property type="evidence" value="ECO:0007669"/>
    <property type="project" value="UniProtKB-SubCell"/>
</dbReference>
<dbReference type="OMA" id="CLSHPMV"/>
<evidence type="ECO:0000256" key="4">
    <source>
        <dbReference type="ARBA" id="ARBA00022989"/>
    </source>
</evidence>
<dbReference type="InterPro" id="IPR051645">
    <property type="entry name" value="PER33/POM33_regulator"/>
</dbReference>
<evidence type="ECO:0000313" key="8">
    <source>
        <dbReference type="EMBL" id="SBT70345.1"/>
    </source>
</evidence>
<evidence type="ECO:0000256" key="7">
    <source>
        <dbReference type="SAM" id="Phobius"/>
    </source>
</evidence>
<dbReference type="GO" id="GO:0005783">
    <property type="term" value="C:endoplasmic reticulum"/>
    <property type="evidence" value="ECO:0007669"/>
    <property type="project" value="TreeGrafter"/>
</dbReference>
<reference evidence="10 11" key="1">
    <citation type="submission" date="2016-06" db="EMBL/GenBank/DDBJ databases">
        <authorList>
            <consortium name="Pathogen Informatics"/>
        </authorList>
    </citation>
    <scope>NUCLEOTIDE SEQUENCE [LARGE SCALE GENOMIC DNA]</scope>
    <source>
        <strain evidence="8">PmlGA01</strain>
    </source>
</reference>
<feature type="region of interest" description="Disordered" evidence="6">
    <location>
        <begin position="65"/>
        <end position="84"/>
    </location>
</feature>
<accession>A0A1C3K9Y8</accession>
<dbReference type="Proteomes" id="UP000219799">
    <property type="component" value="Chromosome 3"/>
</dbReference>
<sequence>MKNLTEAEQKYLNHDWVNDKKWKLYLSNLYPSPSMNNMEKYKKKYFQKNIDNNLDINTNFDSNNNSHNSQNSFNSYNNNNNNNMREQKQETSNFYSHNTNFYNNIGQLPVFIFFYCTFVLCTSLFYFIILSLNLSLYKKIGTFMSLSYFFAFLSLLFLEYKTQKQNFSLLQFFSSEKGHYLSYSLILFFIKDAVLIFLPIFFTLLINTYLIYKQIKFSFSPIIQRNYYFNKIVSYLDKTILNVYMMRANVEIYNLLFIIICLFLKRASLLNLIIYMHFFKLKYSSSDSYFHACYSKNGEMIRQCLSHPMVPKIFLTLFNKVSHYLNVYLSYRRG</sequence>
<evidence type="ECO:0000256" key="5">
    <source>
        <dbReference type="ARBA" id="ARBA00023136"/>
    </source>
</evidence>
<feature type="transmembrane region" description="Helical" evidence="7">
    <location>
        <begin position="140"/>
        <end position="160"/>
    </location>
</feature>
<evidence type="ECO:0000256" key="1">
    <source>
        <dbReference type="ARBA" id="ARBA00004141"/>
    </source>
</evidence>
<evidence type="ECO:0000313" key="11">
    <source>
        <dbReference type="Proteomes" id="UP000219813"/>
    </source>
</evidence>
<organism evidence="8 10">
    <name type="scientific">Plasmodium malariae</name>
    <dbReference type="NCBI Taxonomy" id="5858"/>
    <lineage>
        <taxon>Eukaryota</taxon>
        <taxon>Sar</taxon>
        <taxon>Alveolata</taxon>
        <taxon>Apicomplexa</taxon>
        <taxon>Aconoidasida</taxon>
        <taxon>Haemosporida</taxon>
        <taxon>Plasmodiidae</taxon>
        <taxon>Plasmodium</taxon>
        <taxon>Plasmodium (Plasmodium)</taxon>
    </lineage>
</organism>
<feature type="transmembrane region" description="Helical" evidence="7">
    <location>
        <begin position="108"/>
        <end position="128"/>
    </location>
</feature>
<dbReference type="GO" id="GO:0061024">
    <property type="term" value="P:membrane organization"/>
    <property type="evidence" value="ECO:0007669"/>
    <property type="project" value="TreeGrafter"/>
</dbReference>
<dbReference type="GO" id="GO:0071786">
    <property type="term" value="P:endoplasmic reticulum tubular network organization"/>
    <property type="evidence" value="ECO:0007669"/>
    <property type="project" value="TreeGrafter"/>
</dbReference>
<dbReference type="PANTHER" id="PTHR12703:SF4">
    <property type="entry name" value="TRANSMEMBRANE PROTEIN 33"/>
    <property type="match status" value="1"/>
</dbReference>
<keyword evidence="4 7" id="KW-1133">Transmembrane helix</keyword>
<dbReference type="EMBL" id="LT594624">
    <property type="protein sequence ID" value="SBT86205.1"/>
    <property type="molecule type" value="Genomic_DNA"/>
</dbReference>
<keyword evidence="3 7" id="KW-0812">Transmembrane</keyword>
<evidence type="ECO:0008006" key="12">
    <source>
        <dbReference type="Google" id="ProtNLM"/>
    </source>
</evidence>
<feature type="transmembrane region" description="Helical" evidence="7">
    <location>
        <begin position="180"/>
        <end position="206"/>
    </location>
</feature>
<dbReference type="Proteomes" id="UP000219813">
    <property type="component" value="Chromosome 3"/>
</dbReference>
<proteinExistence type="inferred from homology"/>
<dbReference type="EMBL" id="LT594491">
    <property type="protein sequence ID" value="SBT70345.1"/>
    <property type="molecule type" value="Genomic_DNA"/>
</dbReference>
<feature type="compositionally biased region" description="Low complexity" evidence="6">
    <location>
        <begin position="65"/>
        <end position="83"/>
    </location>
</feature>